<evidence type="ECO:0000313" key="3">
    <source>
        <dbReference type="Proteomes" id="UP000220251"/>
    </source>
</evidence>
<keyword evidence="3" id="KW-1185">Reference proteome</keyword>
<sequence>MSTHLKRPLIIYDAIHQVMEYPPHFAELLHDLINLPAVQRLRRIKQQSLSDLVFPTATHTRFSHALGTAFIASRMIRQIKRQGLLPDFDELSEKILLTAALLHDIGHGPLSHTFEVFLKRLGVDLKHEDWTESILTSEPFARIFQKHGLCGKEQLIIDLITKKGSKRKEALKKEHPHWFLAGDIISSQLDGDRLDYLLRDSHFCGVAYGNFDLNWLISCLTAVDYEGVPRLGITSQGIGSVEHFLLARRLMYQNIYCYAKIVAFERLIVEFLMELSRLYPTHATTLESLLGHFLSLFFKEMAEAAGKREFRQKAFSSYLMLSDDDVWNAVRDIYHFLPKIPSFTKVLELAERLYLHKTPKVYRIHDDKLATLRLPKFRQDLGIEDDSQWKCDTVQVSFSLYSTLEDPILVQQTESPFGTIKTLSLHSELVKQLSDRIEPSHWLMIDKGIMEKDDRRIKPFVEDLIRA</sequence>
<dbReference type="Gene3D" id="1.10.3210.10">
    <property type="entry name" value="Hypothetical protein af1432"/>
    <property type="match status" value="1"/>
</dbReference>
<dbReference type="GO" id="GO:0008832">
    <property type="term" value="F:dGTPase activity"/>
    <property type="evidence" value="ECO:0007669"/>
    <property type="project" value="TreeGrafter"/>
</dbReference>
<dbReference type="EMBL" id="CWGJ01000013">
    <property type="protein sequence ID" value="CRX38595.1"/>
    <property type="molecule type" value="Genomic_DNA"/>
</dbReference>
<dbReference type="InterPro" id="IPR003607">
    <property type="entry name" value="HD/PDEase_dom"/>
</dbReference>
<dbReference type="Pfam" id="PF01966">
    <property type="entry name" value="HD"/>
    <property type="match status" value="1"/>
</dbReference>
<gene>
    <name evidence="2" type="ORF">ELAC_1254</name>
</gene>
<evidence type="ECO:0000259" key="1">
    <source>
        <dbReference type="PROSITE" id="PS51831"/>
    </source>
</evidence>
<keyword evidence="2" id="KW-0378">Hydrolase</keyword>
<dbReference type="PROSITE" id="PS51831">
    <property type="entry name" value="HD"/>
    <property type="match status" value="1"/>
</dbReference>
<dbReference type="InterPro" id="IPR006674">
    <property type="entry name" value="HD_domain"/>
</dbReference>
<dbReference type="PANTHER" id="PTHR11373">
    <property type="entry name" value="DEOXYNUCLEOSIDE TRIPHOSPHATE TRIPHOSPHOHYDROLASE"/>
    <property type="match status" value="1"/>
</dbReference>
<dbReference type="SMART" id="SM00471">
    <property type="entry name" value="HDc"/>
    <property type="match status" value="1"/>
</dbReference>
<dbReference type="Proteomes" id="UP000220251">
    <property type="component" value="Unassembled WGS sequence"/>
</dbReference>
<dbReference type="OrthoDB" id="9803619at2"/>
<dbReference type="InterPro" id="IPR050135">
    <property type="entry name" value="dGTPase-like"/>
</dbReference>
<organism evidence="2 3">
    <name type="scientific">Estrella lausannensis</name>
    <dbReference type="NCBI Taxonomy" id="483423"/>
    <lineage>
        <taxon>Bacteria</taxon>
        <taxon>Pseudomonadati</taxon>
        <taxon>Chlamydiota</taxon>
        <taxon>Chlamydiia</taxon>
        <taxon>Parachlamydiales</taxon>
        <taxon>Candidatus Criblamydiaceae</taxon>
        <taxon>Estrella</taxon>
    </lineage>
</organism>
<dbReference type="AlphaFoldDB" id="A0A0H5E5U8"/>
<dbReference type="PANTHER" id="PTHR11373:SF4">
    <property type="entry name" value="DEOXYNUCLEOSIDE TRIPHOSPHATE TRIPHOSPHOHYDROLASE SAMHD1"/>
    <property type="match status" value="1"/>
</dbReference>
<feature type="domain" description="HD" evidence="1">
    <location>
        <begin position="61"/>
        <end position="197"/>
    </location>
</feature>
<dbReference type="RefSeq" id="WP_098038461.1">
    <property type="nucleotide sequence ID" value="NZ_CWGJ01000013.1"/>
</dbReference>
<dbReference type="GO" id="GO:0006203">
    <property type="term" value="P:dGTP catabolic process"/>
    <property type="evidence" value="ECO:0007669"/>
    <property type="project" value="TreeGrafter"/>
</dbReference>
<dbReference type="CDD" id="cd00077">
    <property type="entry name" value="HDc"/>
    <property type="match status" value="1"/>
</dbReference>
<proteinExistence type="predicted"/>
<evidence type="ECO:0000313" key="2">
    <source>
        <dbReference type="EMBL" id="CRX38595.1"/>
    </source>
</evidence>
<name>A0A0H5E5U8_9BACT</name>
<protein>
    <submittedName>
        <fullName evidence="2">Metal dependent phosphohydrolase</fullName>
    </submittedName>
</protein>
<dbReference type="SUPFAM" id="SSF109604">
    <property type="entry name" value="HD-domain/PDEase-like"/>
    <property type="match status" value="1"/>
</dbReference>
<accession>A0A0H5E5U8</accession>
<reference evidence="3" key="1">
    <citation type="submission" date="2015-06" db="EMBL/GenBank/DDBJ databases">
        <authorList>
            <person name="Bertelli C."/>
        </authorList>
    </citation>
    <scope>NUCLEOTIDE SEQUENCE [LARGE SCALE GENOMIC DNA]</scope>
    <source>
        <strain evidence="3">CRIB-30</strain>
    </source>
</reference>